<evidence type="ECO:0000256" key="1">
    <source>
        <dbReference type="ARBA" id="ARBA00009388"/>
    </source>
</evidence>
<evidence type="ECO:0000256" key="9">
    <source>
        <dbReference type="SAM" id="MobiDB-lite"/>
    </source>
</evidence>
<evidence type="ECO:0000256" key="3">
    <source>
        <dbReference type="ARBA" id="ARBA00022723"/>
    </source>
</evidence>
<dbReference type="PRINTS" id="PR00730">
    <property type="entry name" value="THERMOLYSIN"/>
</dbReference>
<feature type="region of interest" description="Disordered" evidence="9">
    <location>
        <begin position="29"/>
        <end position="58"/>
    </location>
</feature>
<dbReference type="InterPro" id="IPR013856">
    <property type="entry name" value="Peptidase_M4_domain"/>
</dbReference>
<dbReference type="PANTHER" id="PTHR33794">
    <property type="entry name" value="BACILLOLYSIN"/>
    <property type="match status" value="1"/>
</dbReference>
<dbReference type="CDD" id="cd09597">
    <property type="entry name" value="M4_TLP"/>
    <property type="match status" value="1"/>
</dbReference>
<keyword evidence="8" id="KW-0964">Secreted</keyword>
<sequence length="678" mass="69712">MKSTHRRNATATSALLTAAALLTVGVQAGSASAQPEESNTTASQGRSVPNPGALPAQLSPSQRAELIAKAQGTTAATAQELGLSPQEKLLVHDVVKDQDGTTHTRYERTYEGLPVLGGDLVVNRTAADRTQSVAKASAAELQGVSVSAPADAPAAASAKALDAAKAIGSKADKAEAAPRKIVWMAKGVPTLAYETVIGGLQDDGTPNQLHVITDAKTGAKLHQWQGIETGVGNTHYSGQVTLGTSTSGSNFTLNDAGRGGHKTYNLNRGTSGTGSLFSQSSDTWGNGANSNAATAGADAAYGAGVTWDFYKNVLGRSGIRGDGVAAYSRVHYGNAYVNAFWDDGCFCMTYGDGTGNNDPLTSLDVAGHEMTHGVTAATAGLEYSDESGGLNEATSDIMGTSVEFYANNPSARGNYLIGEQIDINGDGTPLRYMDKPSKDGGSKDAWYAGIGNLDVHYSSGPANHWFYLASEGSGAKTVNGVSYDSPTSDGLPVTGIGRDKAQLIWYKALTTKFNSSTDYAGARAGTIAAATELYGAGSAEVKTVTDAWAAVNVGTRSTGTTTPGKVFESTSRVAIPDSPGPAVTSSVTVSGVTGNAPSALKVGVKITHTYIGDLQIDLVAPNGTSFRLQNSSSDSKANLDKTYTVNAAAAAANGTWKLKVQDKGAGDVGTITDFKLTF</sequence>
<dbReference type="Gene3D" id="1.10.390.10">
    <property type="entry name" value="Neutral Protease Domain 2"/>
    <property type="match status" value="1"/>
</dbReference>
<name>A0ABZ1RVG6_9ACTN</name>
<dbReference type="InterPro" id="IPR050728">
    <property type="entry name" value="Zinc_Metalloprotease_M4"/>
</dbReference>
<evidence type="ECO:0000256" key="4">
    <source>
        <dbReference type="ARBA" id="ARBA00022729"/>
    </source>
</evidence>
<evidence type="ECO:0000256" key="6">
    <source>
        <dbReference type="ARBA" id="ARBA00022833"/>
    </source>
</evidence>
<dbReference type="Pfam" id="PF07504">
    <property type="entry name" value="FTP"/>
    <property type="match status" value="1"/>
</dbReference>
<dbReference type="RefSeq" id="WP_073795757.1">
    <property type="nucleotide sequence ID" value="NZ_CP108057.1"/>
</dbReference>
<evidence type="ECO:0000256" key="7">
    <source>
        <dbReference type="ARBA" id="ARBA00023049"/>
    </source>
</evidence>
<feature type="compositionally biased region" description="Polar residues" evidence="9">
    <location>
        <begin position="29"/>
        <end position="47"/>
    </location>
</feature>
<keyword evidence="6 8" id="KW-0862">Zinc</keyword>
<dbReference type="InterPro" id="IPR011096">
    <property type="entry name" value="FTP_domain"/>
</dbReference>
<keyword evidence="2 8" id="KW-0645">Protease</keyword>
<dbReference type="PROSITE" id="PS51829">
    <property type="entry name" value="P_HOMO_B"/>
    <property type="match status" value="1"/>
</dbReference>
<comment type="function">
    <text evidence="8">Extracellular zinc metalloprotease.</text>
</comment>
<comment type="subcellular location">
    <subcellularLocation>
        <location evidence="8">Secreted</location>
    </subcellularLocation>
</comment>
<accession>A0ABZ1RVG6</accession>
<dbReference type="EMBL" id="CP108057">
    <property type="protein sequence ID" value="WUO50558.1"/>
    <property type="molecule type" value="Genomic_DNA"/>
</dbReference>
<evidence type="ECO:0000256" key="5">
    <source>
        <dbReference type="ARBA" id="ARBA00022801"/>
    </source>
</evidence>
<dbReference type="SUPFAM" id="SSF55486">
    <property type="entry name" value="Metalloproteases ('zincins'), catalytic domain"/>
    <property type="match status" value="1"/>
</dbReference>
<keyword evidence="12" id="KW-1185">Reference proteome</keyword>
<dbReference type="InterPro" id="IPR027268">
    <property type="entry name" value="Peptidase_M4/M1_CTD_sf"/>
</dbReference>
<keyword evidence="7 8" id="KW-0482">Metalloprotease</keyword>
<protein>
    <recommendedName>
        <fullName evidence="8">Neutral metalloproteinase</fullName>
        <ecNumber evidence="8">3.4.24.-</ecNumber>
    </recommendedName>
</protein>
<evidence type="ECO:0000256" key="8">
    <source>
        <dbReference type="RuleBase" id="RU366073"/>
    </source>
</evidence>
<dbReference type="InterPro" id="IPR001570">
    <property type="entry name" value="Peptidase_M4_C_domain"/>
</dbReference>
<comment type="cofactor">
    <cofactor evidence="8">
        <name>Zn(2+)</name>
        <dbReference type="ChEBI" id="CHEBI:29105"/>
    </cofactor>
</comment>
<keyword evidence="4 8" id="KW-0732">Signal</keyword>
<evidence type="ECO:0000313" key="11">
    <source>
        <dbReference type="EMBL" id="WUO50558.1"/>
    </source>
</evidence>
<dbReference type="InterPro" id="IPR002884">
    <property type="entry name" value="P_dom"/>
</dbReference>
<evidence type="ECO:0000259" key="10">
    <source>
        <dbReference type="PROSITE" id="PS51829"/>
    </source>
</evidence>
<dbReference type="Proteomes" id="UP001432075">
    <property type="component" value="Chromosome"/>
</dbReference>
<dbReference type="Pfam" id="PF02868">
    <property type="entry name" value="Peptidase_M4_C"/>
    <property type="match status" value="1"/>
</dbReference>
<evidence type="ECO:0000313" key="12">
    <source>
        <dbReference type="Proteomes" id="UP001432075"/>
    </source>
</evidence>
<dbReference type="PANTHER" id="PTHR33794:SF1">
    <property type="entry name" value="BACILLOLYSIN"/>
    <property type="match status" value="1"/>
</dbReference>
<dbReference type="SUPFAM" id="SSF49785">
    <property type="entry name" value="Galactose-binding domain-like"/>
    <property type="match status" value="1"/>
</dbReference>
<keyword evidence="3" id="KW-0479">Metal-binding</keyword>
<feature type="signal peptide" evidence="8">
    <location>
        <begin position="1"/>
        <end position="33"/>
    </location>
</feature>
<dbReference type="Pfam" id="PF01447">
    <property type="entry name" value="Peptidase_M4"/>
    <property type="match status" value="1"/>
</dbReference>
<gene>
    <name evidence="11" type="ORF">OHU17_34565</name>
</gene>
<dbReference type="InterPro" id="IPR008979">
    <property type="entry name" value="Galactose-bd-like_sf"/>
</dbReference>
<evidence type="ECO:0000256" key="2">
    <source>
        <dbReference type="ARBA" id="ARBA00022670"/>
    </source>
</evidence>
<feature type="chain" id="PRO_5044955254" description="Neutral metalloproteinase" evidence="8">
    <location>
        <begin position="34"/>
        <end position="678"/>
    </location>
</feature>
<dbReference type="Gene3D" id="3.10.450.40">
    <property type="match status" value="1"/>
</dbReference>
<organism evidence="11 12">
    <name type="scientific">Streptomyces goshikiensis</name>
    <dbReference type="NCBI Taxonomy" id="1942"/>
    <lineage>
        <taxon>Bacteria</taxon>
        <taxon>Bacillati</taxon>
        <taxon>Actinomycetota</taxon>
        <taxon>Actinomycetes</taxon>
        <taxon>Kitasatosporales</taxon>
        <taxon>Streptomycetaceae</taxon>
        <taxon>Streptomyces</taxon>
    </lineage>
</organism>
<feature type="domain" description="P/Homo B" evidence="10">
    <location>
        <begin position="561"/>
        <end position="678"/>
    </location>
</feature>
<reference evidence="11" key="1">
    <citation type="submission" date="2022-10" db="EMBL/GenBank/DDBJ databases">
        <title>The complete genomes of actinobacterial strains from the NBC collection.</title>
        <authorList>
            <person name="Joergensen T.S."/>
            <person name="Alvarez Arevalo M."/>
            <person name="Sterndorff E.B."/>
            <person name="Faurdal D."/>
            <person name="Vuksanovic O."/>
            <person name="Mourched A.-S."/>
            <person name="Charusanti P."/>
            <person name="Shaw S."/>
            <person name="Blin K."/>
            <person name="Weber T."/>
        </authorList>
    </citation>
    <scope>NUCLEOTIDE SEQUENCE</scope>
    <source>
        <strain evidence="11">NBC_00283</strain>
    </source>
</reference>
<dbReference type="Gene3D" id="2.60.120.260">
    <property type="entry name" value="Galactose-binding domain-like"/>
    <property type="match status" value="1"/>
</dbReference>
<proteinExistence type="inferred from homology"/>
<keyword evidence="5 8" id="KW-0378">Hydrolase</keyword>
<dbReference type="Gene3D" id="3.10.450.490">
    <property type="match status" value="1"/>
</dbReference>
<comment type="similarity">
    <text evidence="1 8">Belongs to the peptidase M4 family.</text>
</comment>
<dbReference type="Pfam" id="PF01483">
    <property type="entry name" value="P_proprotein"/>
    <property type="match status" value="1"/>
</dbReference>
<dbReference type="EC" id="3.4.24.-" evidence="8"/>
<dbReference type="InterPro" id="IPR023612">
    <property type="entry name" value="Peptidase_M4"/>
</dbReference>
<dbReference type="Gene3D" id="3.10.170.10">
    <property type="match status" value="1"/>
</dbReference>